<evidence type="ECO:0000313" key="2">
    <source>
        <dbReference type="EMBL" id="KOM47902.1"/>
    </source>
</evidence>
<sequence length="247" mass="28573">MRTPHRSSQLRLYSSEKPRGFRIVLAQLLSSSSRALVHHTRTVHRLPPRVFFLRRCIFSAVSGVFLGGVFDPFWPAFLDAHSSISLHCVFNLLGRLASLLKTFCFIRPKKQPMHEPIINEDDEMAEVEDDPLSKLMTRLPRLKRGIGEIYWDLRVFGLPPHVVVYITFNDALEIIGGDRMLNISIIQLWCMYMDTIILDQDRSSLYVFVESHSIQSSGNTIENKQKYLQTWMTESNRDVYLVPYIDG</sequence>
<keyword evidence="1" id="KW-0812">Transmembrane</keyword>
<proteinExistence type="predicted"/>
<dbReference type="Proteomes" id="UP000053144">
    <property type="component" value="Chromosome 7"/>
</dbReference>
<keyword evidence="1" id="KW-1133">Transmembrane helix</keyword>
<dbReference type="AlphaFoldDB" id="A0A0L9UZ85"/>
<reference evidence="3" key="1">
    <citation type="journal article" date="2015" name="Proc. Natl. Acad. Sci. U.S.A.">
        <title>Genome sequencing of adzuki bean (Vigna angularis) provides insight into high starch and low fat accumulation and domestication.</title>
        <authorList>
            <person name="Yang K."/>
            <person name="Tian Z."/>
            <person name="Chen C."/>
            <person name="Luo L."/>
            <person name="Zhao B."/>
            <person name="Wang Z."/>
            <person name="Yu L."/>
            <person name="Li Y."/>
            <person name="Sun Y."/>
            <person name="Li W."/>
            <person name="Chen Y."/>
            <person name="Li Y."/>
            <person name="Zhang Y."/>
            <person name="Ai D."/>
            <person name="Zhao J."/>
            <person name="Shang C."/>
            <person name="Ma Y."/>
            <person name="Wu B."/>
            <person name="Wang M."/>
            <person name="Gao L."/>
            <person name="Sun D."/>
            <person name="Zhang P."/>
            <person name="Guo F."/>
            <person name="Wang W."/>
            <person name="Li Y."/>
            <person name="Wang J."/>
            <person name="Varshney R.K."/>
            <person name="Wang J."/>
            <person name="Ling H.Q."/>
            <person name="Wan P."/>
        </authorList>
    </citation>
    <scope>NUCLEOTIDE SEQUENCE</scope>
    <source>
        <strain evidence="3">cv. Jingnong 6</strain>
    </source>
</reference>
<evidence type="ECO:0000313" key="3">
    <source>
        <dbReference type="Proteomes" id="UP000053144"/>
    </source>
</evidence>
<dbReference type="EMBL" id="CM003377">
    <property type="protein sequence ID" value="KOM47902.1"/>
    <property type="molecule type" value="Genomic_DNA"/>
</dbReference>
<evidence type="ECO:0000256" key="1">
    <source>
        <dbReference type="SAM" id="Phobius"/>
    </source>
</evidence>
<accession>A0A0L9UZ85</accession>
<dbReference type="Gramene" id="KOM47902">
    <property type="protein sequence ID" value="KOM47902"/>
    <property type="gene ID" value="LR48_Vigan07g160600"/>
</dbReference>
<gene>
    <name evidence="2" type="ORF">LR48_Vigan07g160600</name>
</gene>
<feature type="transmembrane region" description="Helical" evidence="1">
    <location>
        <begin position="57"/>
        <end position="78"/>
    </location>
</feature>
<keyword evidence="1" id="KW-0472">Membrane</keyword>
<organism evidence="2 3">
    <name type="scientific">Phaseolus angularis</name>
    <name type="common">Azuki bean</name>
    <name type="synonym">Vigna angularis</name>
    <dbReference type="NCBI Taxonomy" id="3914"/>
    <lineage>
        <taxon>Eukaryota</taxon>
        <taxon>Viridiplantae</taxon>
        <taxon>Streptophyta</taxon>
        <taxon>Embryophyta</taxon>
        <taxon>Tracheophyta</taxon>
        <taxon>Spermatophyta</taxon>
        <taxon>Magnoliopsida</taxon>
        <taxon>eudicotyledons</taxon>
        <taxon>Gunneridae</taxon>
        <taxon>Pentapetalae</taxon>
        <taxon>rosids</taxon>
        <taxon>fabids</taxon>
        <taxon>Fabales</taxon>
        <taxon>Fabaceae</taxon>
        <taxon>Papilionoideae</taxon>
        <taxon>50 kb inversion clade</taxon>
        <taxon>NPAAA clade</taxon>
        <taxon>indigoferoid/millettioid clade</taxon>
        <taxon>Phaseoleae</taxon>
        <taxon>Vigna</taxon>
    </lineage>
</organism>
<protein>
    <submittedName>
        <fullName evidence="2">Uncharacterized protein</fullName>
    </submittedName>
</protein>
<name>A0A0L9UZ85_PHAAN</name>